<dbReference type="InterPro" id="IPR029058">
    <property type="entry name" value="AB_hydrolase_fold"/>
</dbReference>
<keyword evidence="2" id="KW-0378">Hydrolase</keyword>
<accession>A0ABQ5VS56</accession>
<gene>
    <name evidence="4" type="ORF">GCM10007939_03090</name>
</gene>
<dbReference type="Pfam" id="PF02230">
    <property type="entry name" value="Abhydrolase_2"/>
    <property type="match status" value="1"/>
</dbReference>
<name>A0ABQ5VS56_9RHOB</name>
<dbReference type="SUPFAM" id="SSF53474">
    <property type="entry name" value="alpha/beta-Hydrolases"/>
    <property type="match status" value="1"/>
</dbReference>
<dbReference type="EMBL" id="BSNN01000002">
    <property type="protein sequence ID" value="GLQ34026.1"/>
    <property type="molecule type" value="Genomic_DNA"/>
</dbReference>
<evidence type="ECO:0000259" key="3">
    <source>
        <dbReference type="Pfam" id="PF02230"/>
    </source>
</evidence>
<organism evidence="4 5">
    <name type="scientific">Amylibacter marinus</name>
    <dbReference type="NCBI Taxonomy" id="1475483"/>
    <lineage>
        <taxon>Bacteria</taxon>
        <taxon>Pseudomonadati</taxon>
        <taxon>Pseudomonadota</taxon>
        <taxon>Alphaproteobacteria</taxon>
        <taxon>Rhodobacterales</taxon>
        <taxon>Paracoccaceae</taxon>
        <taxon>Amylibacter</taxon>
    </lineage>
</organism>
<dbReference type="RefSeq" id="WP_284375526.1">
    <property type="nucleotide sequence ID" value="NZ_BSNN01000002.1"/>
</dbReference>
<dbReference type="InterPro" id="IPR050565">
    <property type="entry name" value="LYPA1-2/EST-like"/>
</dbReference>
<dbReference type="InterPro" id="IPR003140">
    <property type="entry name" value="PLipase/COase/thioEstase"/>
</dbReference>
<evidence type="ECO:0000313" key="4">
    <source>
        <dbReference type="EMBL" id="GLQ34026.1"/>
    </source>
</evidence>
<evidence type="ECO:0000256" key="1">
    <source>
        <dbReference type="ARBA" id="ARBA00006499"/>
    </source>
</evidence>
<evidence type="ECO:0000313" key="5">
    <source>
        <dbReference type="Proteomes" id="UP001156694"/>
    </source>
</evidence>
<comment type="similarity">
    <text evidence="1">Belongs to the AB hydrolase superfamily. AB hydrolase 2 family.</text>
</comment>
<reference evidence="5" key="1">
    <citation type="journal article" date="2019" name="Int. J. Syst. Evol. Microbiol.">
        <title>The Global Catalogue of Microorganisms (GCM) 10K type strain sequencing project: providing services to taxonomists for standard genome sequencing and annotation.</title>
        <authorList>
            <consortium name="The Broad Institute Genomics Platform"/>
            <consortium name="The Broad Institute Genome Sequencing Center for Infectious Disease"/>
            <person name="Wu L."/>
            <person name="Ma J."/>
        </authorList>
    </citation>
    <scope>NUCLEOTIDE SEQUENCE [LARGE SCALE GENOMIC DNA]</scope>
    <source>
        <strain evidence="5">NBRC 110140</strain>
    </source>
</reference>
<protein>
    <submittedName>
        <fullName evidence="4">Phospholipase</fullName>
    </submittedName>
</protein>
<sequence length="216" mass="22944">MTLTSYRKEPKSGTADSLVVFLHGFGADGKDLLGLADPLADYLPNTVFVSPDAPSRCSVNPMGYQWFPIPRMDGSSEEAAIAGMQTAVGALDEFLDELAESTKIAPQRTVLVGFSQGTMMSLHVAPRRAEALAGVVGFSGLLRNPQDLEQEIKHRSPVLLVHGDADDVVPYAEMAKAADVLAALDVPTYTHTSPNTAHGIAPDGLSQALAFIKQVL</sequence>
<dbReference type="PANTHER" id="PTHR10655">
    <property type="entry name" value="LYSOPHOSPHOLIPASE-RELATED"/>
    <property type="match status" value="1"/>
</dbReference>
<evidence type="ECO:0000256" key="2">
    <source>
        <dbReference type="ARBA" id="ARBA00022801"/>
    </source>
</evidence>
<dbReference type="Proteomes" id="UP001156694">
    <property type="component" value="Unassembled WGS sequence"/>
</dbReference>
<dbReference type="PANTHER" id="PTHR10655:SF17">
    <property type="entry name" value="LYSOPHOSPHOLIPASE-LIKE PROTEIN 1"/>
    <property type="match status" value="1"/>
</dbReference>
<comment type="caution">
    <text evidence="4">The sequence shown here is derived from an EMBL/GenBank/DDBJ whole genome shotgun (WGS) entry which is preliminary data.</text>
</comment>
<proteinExistence type="inferred from homology"/>
<feature type="domain" description="Phospholipase/carboxylesterase/thioesterase" evidence="3">
    <location>
        <begin position="11"/>
        <end position="215"/>
    </location>
</feature>
<keyword evidence="5" id="KW-1185">Reference proteome</keyword>
<dbReference type="Gene3D" id="3.40.50.1820">
    <property type="entry name" value="alpha/beta hydrolase"/>
    <property type="match status" value="1"/>
</dbReference>